<sequence>MPHEQSSSLWHLSPLFAVVAIDVAGGAIILPLLPFFATRFGATPVTLGAIVAAFSLAQFVAGPWLGRLSDRLGRKRVLMLCQTGSFISFILLGSANTIALLFLAQVVNGFTAGNMAVAAALATDRAPPHLYRHALGALSAAIGVGVMIGPALSAALAGLSATAPIWAAVALSGLTLIASALLLPADHGRADSAAVVAKEPAPRWSVLREVAWPLAASAFFHLSFTMFMAQFALFAASQLTWRSHAFGLQEVGSVFAVMGAISIYVQLLGMRQAERVLDPELIPLLGLAVLGAGFLMFCSVGPITVALGVLMVSFGSSISRPYLLDYIARAAHSSGRGQALGLNSAAMAGANMIGPLAAGYLIAQERFALWGVAMAASAILSLSLVCLSRASRSGGSILGHEDA</sequence>
<feature type="transmembrane region" description="Helical" evidence="6">
    <location>
        <begin position="251"/>
        <end position="269"/>
    </location>
</feature>
<keyword evidence="3 6" id="KW-0812">Transmembrane</keyword>
<evidence type="ECO:0000256" key="6">
    <source>
        <dbReference type="SAM" id="Phobius"/>
    </source>
</evidence>
<feature type="transmembrane region" description="Helical" evidence="6">
    <location>
        <begin position="340"/>
        <end position="362"/>
    </location>
</feature>
<evidence type="ECO:0000256" key="3">
    <source>
        <dbReference type="ARBA" id="ARBA00022692"/>
    </source>
</evidence>
<dbReference type="InterPro" id="IPR036259">
    <property type="entry name" value="MFS_trans_sf"/>
</dbReference>
<reference evidence="8 9" key="1">
    <citation type="journal article" date="2018" name="Arch. Microbiol.">
        <title>New insights into the metabolic potential of the phototrophic purple bacterium Rhodopila globiformis DSM 161(T) from its draft genome sequence and evidence for a vanadium-dependent nitrogenase.</title>
        <authorList>
            <person name="Imhoff J.F."/>
            <person name="Rahn T."/>
            <person name="Kunzel S."/>
            <person name="Neulinger S.C."/>
        </authorList>
    </citation>
    <scope>NUCLEOTIDE SEQUENCE [LARGE SCALE GENOMIC DNA]</scope>
    <source>
        <strain evidence="8 9">DSM 16996</strain>
    </source>
</reference>
<evidence type="ECO:0000256" key="2">
    <source>
        <dbReference type="ARBA" id="ARBA00022448"/>
    </source>
</evidence>
<evidence type="ECO:0000256" key="5">
    <source>
        <dbReference type="ARBA" id="ARBA00023136"/>
    </source>
</evidence>
<evidence type="ECO:0000256" key="1">
    <source>
        <dbReference type="ARBA" id="ARBA00004141"/>
    </source>
</evidence>
<gene>
    <name evidence="8" type="ORF">CCR94_03480</name>
</gene>
<comment type="subcellular location">
    <subcellularLocation>
        <location evidence="1">Membrane</location>
        <topology evidence="1">Multi-pass membrane protein</topology>
    </subcellularLocation>
</comment>
<feature type="domain" description="Major facilitator superfamily (MFS) profile" evidence="7">
    <location>
        <begin position="1"/>
        <end position="389"/>
    </location>
</feature>
<evidence type="ECO:0000256" key="4">
    <source>
        <dbReference type="ARBA" id="ARBA00022989"/>
    </source>
</evidence>
<feature type="transmembrane region" description="Helical" evidence="6">
    <location>
        <begin position="45"/>
        <end position="65"/>
    </location>
</feature>
<keyword evidence="5 6" id="KW-0472">Membrane</keyword>
<dbReference type="GO" id="GO:0016020">
    <property type="term" value="C:membrane"/>
    <property type="evidence" value="ECO:0007669"/>
    <property type="project" value="UniProtKB-SubCell"/>
</dbReference>
<dbReference type="RefSeq" id="WP_104506487.1">
    <property type="nucleotide sequence ID" value="NZ_JACIGC010000018.1"/>
</dbReference>
<keyword evidence="4 6" id="KW-1133">Transmembrane helix</keyword>
<name>A0A2S6NEB6_9HYPH</name>
<evidence type="ECO:0000259" key="7">
    <source>
        <dbReference type="PROSITE" id="PS50850"/>
    </source>
</evidence>
<keyword evidence="2" id="KW-0813">Transport</keyword>
<dbReference type="Pfam" id="PF07690">
    <property type="entry name" value="MFS_1"/>
    <property type="match status" value="1"/>
</dbReference>
<dbReference type="GO" id="GO:0022857">
    <property type="term" value="F:transmembrane transporter activity"/>
    <property type="evidence" value="ECO:0007669"/>
    <property type="project" value="InterPro"/>
</dbReference>
<dbReference type="PRINTS" id="PR01035">
    <property type="entry name" value="TCRTETA"/>
</dbReference>
<dbReference type="InterPro" id="IPR011701">
    <property type="entry name" value="MFS"/>
</dbReference>
<evidence type="ECO:0000313" key="9">
    <source>
        <dbReference type="Proteomes" id="UP000239089"/>
    </source>
</evidence>
<dbReference type="EMBL" id="NHSJ01000033">
    <property type="protein sequence ID" value="PPQ32939.1"/>
    <property type="molecule type" value="Genomic_DNA"/>
</dbReference>
<evidence type="ECO:0000313" key="8">
    <source>
        <dbReference type="EMBL" id="PPQ32939.1"/>
    </source>
</evidence>
<organism evidence="8 9">
    <name type="scientific">Rhodoblastus sphagnicola</name>
    <dbReference type="NCBI Taxonomy" id="333368"/>
    <lineage>
        <taxon>Bacteria</taxon>
        <taxon>Pseudomonadati</taxon>
        <taxon>Pseudomonadota</taxon>
        <taxon>Alphaproteobacteria</taxon>
        <taxon>Hyphomicrobiales</taxon>
        <taxon>Rhodoblastaceae</taxon>
        <taxon>Rhodoblastus</taxon>
    </lineage>
</organism>
<feature type="transmembrane region" description="Helical" evidence="6">
    <location>
        <begin position="134"/>
        <end position="157"/>
    </location>
</feature>
<feature type="transmembrane region" description="Helical" evidence="6">
    <location>
        <begin position="368"/>
        <end position="387"/>
    </location>
</feature>
<dbReference type="AlphaFoldDB" id="A0A2S6NEB6"/>
<feature type="transmembrane region" description="Helical" evidence="6">
    <location>
        <begin position="281"/>
        <end position="303"/>
    </location>
</feature>
<dbReference type="PANTHER" id="PTHR23504:SF15">
    <property type="entry name" value="MAJOR FACILITATOR SUPERFAMILY (MFS) PROFILE DOMAIN-CONTAINING PROTEIN"/>
    <property type="match status" value="1"/>
</dbReference>
<keyword evidence="9" id="KW-1185">Reference proteome</keyword>
<dbReference type="PROSITE" id="PS50850">
    <property type="entry name" value="MFS"/>
    <property type="match status" value="1"/>
</dbReference>
<feature type="transmembrane region" description="Helical" evidence="6">
    <location>
        <begin position="210"/>
        <end position="231"/>
    </location>
</feature>
<comment type="caution">
    <text evidence="8">The sequence shown here is derived from an EMBL/GenBank/DDBJ whole genome shotgun (WGS) entry which is preliminary data.</text>
</comment>
<dbReference type="InterPro" id="IPR020846">
    <property type="entry name" value="MFS_dom"/>
</dbReference>
<proteinExistence type="predicted"/>
<feature type="transmembrane region" description="Helical" evidence="6">
    <location>
        <begin position="12"/>
        <end position="33"/>
    </location>
</feature>
<feature type="transmembrane region" description="Helical" evidence="6">
    <location>
        <begin position="163"/>
        <end position="183"/>
    </location>
</feature>
<dbReference type="SUPFAM" id="SSF103473">
    <property type="entry name" value="MFS general substrate transporter"/>
    <property type="match status" value="1"/>
</dbReference>
<dbReference type="OrthoDB" id="9764259at2"/>
<dbReference type="PANTHER" id="PTHR23504">
    <property type="entry name" value="MAJOR FACILITATOR SUPERFAMILY DOMAIN-CONTAINING PROTEIN 10"/>
    <property type="match status" value="1"/>
</dbReference>
<dbReference type="Gene3D" id="1.20.1250.20">
    <property type="entry name" value="MFS general substrate transporter like domains"/>
    <property type="match status" value="1"/>
</dbReference>
<dbReference type="InterPro" id="IPR001958">
    <property type="entry name" value="Tet-R_TetA/multi-R_MdtG-like"/>
</dbReference>
<protein>
    <recommendedName>
        <fullName evidence="7">Major facilitator superfamily (MFS) profile domain-containing protein</fullName>
    </recommendedName>
</protein>
<dbReference type="Proteomes" id="UP000239089">
    <property type="component" value="Unassembled WGS sequence"/>
</dbReference>
<accession>A0A2S6NEB6</accession>
<dbReference type="CDD" id="cd17330">
    <property type="entry name" value="MFS_SLC46_TetA_like"/>
    <property type="match status" value="1"/>
</dbReference>